<dbReference type="InterPro" id="IPR001173">
    <property type="entry name" value="Glyco_trans_2-like"/>
</dbReference>
<organism evidence="5 6">
    <name type="scientific">Taibaiella soli</name>
    <dbReference type="NCBI Taxonomy" id="1649169"/>
    <lineage>
        <taxon>Bacteria</taxon>
        <taxon>Pseudomonadati</taxon>
        <taxon>Bacteroidota</taxon>
        <taxon>Chitinophagia</taxon>
        <taxon>Chitinophagales</taxon>
        <taxon>Chitinophagaceae</taxon>
        <taxon>Taibaiella</taxon>
    </lineage>
</organism>
<evidence type="ECO:0000259" key="4">
    <source>
        <dbReference type="Pfam" id="PF00535"/>
    </source>
</evidence>
<evidence type="ECO:0000256" key="3">
    <source>
        <dbReference type="ARBA" id="ARBA00022679"/>
    </source>
</evidence>
<feature type="domain" description="Glycosyltransferase 2-like" evidence="4">
    <location>
        <begin position="6"/>
        <end position="174"/>
    </location>
</feature>
<dbReference type="AlphaFoldDB" id="A0A2W2AFR6"/>
<proteinExistence type="inferred from homology"/>
<evidence type="ECO:0000313" key="5">
    <source>
        <dbReference type="EMBL" id="PZF72352.1"/>
    </source>
</evidence>
<comment type="similarity">
    <text evidence="1">Belongs to the glycosyltransferase 2 family.</text>
</comment>
<sequence length="306" mass="35632">MGNGISILIITYNRPADLLELLQSLGNQTNASAVLDEVLVLDNASTVSYDSVTDYIAQRPDLKINFIQSDENLGVARGRNKLMTMARGKWLLVIDDDVLFLKPDDLQRIARYPEKPFFADTNTAVFDLRVIYYDTKEVQITAFPHKKYDQYKDKKQFLTSYYIGCAHLLRRDVLDITGVYPTDFFYGMEEYDLSYRILDAGFTIGYDDEVTIEHKESPLGRQPNAQKLQMQWVNKSKVAWRYLPFLYFVSTAFMWSLQYLNNTKWDIKGFFGGIGKVMQIPFKEKRRRVSSTTIDYLNKVQARLWF</sequence>
<keyword evidence="2" id="KW-0328">Glycosyltransferase</keyword>
<dbReference type="GO" id="GO:0016757">
    <property type="term" value="F:glycosyltransferase activity"/>
    <property type="evidence" value="ECO:0007669"/>
    <property type="project" value="UniProtKB-KW"/>
</dbReference>
<dbReference type="EMBL" id="QKTW01000018">
    <property type="protein sequence ID" value="PZF72352.1"/>
    <property type="molecule type" value="Genomic_DNA"/>
</dbReference>
<dbReference type="Pfam" id="PF00535">
    <property type="entry name" value="Glycos_transf_2"/>
    <property type="match status" value="1"/>
</dbReference>
<evidence type="ECO:0000313" key="6">
    <source>
        <dbReference type="Proteomes" id="UP000248745"/>
    </source>
</evidence>
<dbReference type="PANTHER" id="PTHR43179:SF12">
    <property type="entry name" value="GALACTOFURANOSYLTRANSFERASE GLFT2"/>
    <property type="match status" value="1"/>
</dbReference>
<keyword evidence="3" id="KW-0808">Transferase</keyword>
<dbReference type="PANTHER" id="PTHR43179">
    <property type="entry name" value="RHAMNOSYLTRANSFERASE WBBL"/>
    <property type="match status" value="1"/>
</dbReference>
<dbReference type="Proteomes" id="UP000248745">
    <property type="component" value="Unassembled WGS sequence"/>
</dbReference>
<dbReference type="SUPFAM" id="SSF53448">
    <property type="entry name" value="Nucleotide-diphospho-sugar transferases"/>
    <property type="match status" value="1"/>
</dbReference>
<reference evidence="5 6" key="1">
    <citation type="submission" date="2018-06" db="EMBL/GenBank/DDBJ databases">
        <title>Mucibacter soli gen. nov., sp. nov., a new member of the family Chitinophagaceae producing mucin.</title>
        <authorList>
            <person name="Kim M.-K."/>
            <person name="Park S."/>
            <person name="Kim T.-S."/>
            <person name="Joung Y."/>
            <person name="Han J.-H."/>
            <person name="Kim S.B."/>
        </authorList>
    </citation>
    <scope>NUCLEOTIDE SEQUENCE [LARGE SCALE GENOMIC DNA]</scope>
    <source>
        <strain evidence="5 6">R1-15</strain>
    </source>
</reference>
<evidence type="ECO:0000256" key="1">
    <source>
        <dbReference type="ARBA" id="ARBA00006739"/>
    </source>
</evidence>
<dbReference type="OrthoDB" id="1143197at2"/>
<comment type="caution">
    <text evidence="5">The sequence shown here is derived from an EMBL/GenBank/DDBJ whole genome shotgun (WGS) entry which is preliminary data.</text>
</comment>
<dbReference type="RefSeq" id="WP_110999447.1">
    <property type="nucleotide sequence ID" value="NZ_QKTW01000018.1"/>
</dbReference>
<name>A0A2W2AFR6_9BACT</name>
<keyword evidence="6" id="KW-1185">Reference proteome</keyword>
<dbReference type="InterPro" id="IPR029044">
    <property type="entry name" value="Nucleotide-diphossugar_trans"/>
</dbReference>
<accession>A0A2W2AFR6</accession>
<evidence type="ECO:0000256" key="2">
    <source>
        <dbReference type="ARBA" id="ARBA00022676"/>
    </source>
</evidence>
<gene>
    <name evidence="5" type="ORF">DN068_13440</name>
</gene>
<dbReference type="Gene3D" id="3.90.550.10">
    <property type="entry name" value="Spore Coat Polysaccharide Biosynthesis Protein SpsA, Chain A"/>
    <property type="match status" value="1"/>
</dbReference>
<protein>
    <recommendedName>
        <fullName evidence="4">Glycosyltransferase 2-like domain-containing protein</fullName>
    </recommendedName>
</protein>